<proteinExistence type="predicted"/>
<feature type="domain" description="Phage capsid-like C-terminal" evidence="4">
    <location>
        <begin position="176"/>
        <end position="459"/>
    </location>
</feature>
<evidence type="ECO:0000256" key="2">
    <source>
        <dbReference type="ARBA" id="ARBA00022844"/>
    </source>
</evidence>
<reference evidence="5" key="1">
    <citation type="journal article" date="2015" name="Nature">
        <title>Complex archaea that bridge the gap between prokaryotes and eukaryotes.</title>
        <authorList>
            <person name="Spang A."/>
            <person name="Saw J.H."/>
            <person name="Jorgensen S.L."/>
            <person name="Zaremba-Niedzwiedzka K."/>
            <person name="Martijn J."/>
            <person name="Lind A.E."/>
            <person name="van Eijk R."/>
            <person name="Schleper C."/>
            <person name="Guy L."/>
            <person name="Ettema T.J."/>
        </authorList>
    </citation>
    <scope>NUCLEOTIDE SEQUENCE</scope>
</reference>
<evidence type="ECO:0000259" key="4">
    <source>
        <dbReference type="Pfam" id="PF05065"/>
    </source>
</evidence>
<evidence type="ECO:0000313" key="5">
    <source>
        <dbReference type="EMBL" id="KKM68048.1"/>
    </source>
</evidence>
<feature type="region of interest" description="Disordered" evidence="3">
    <location>
        <begin position="218"/>
        <end position="245"/>
    </location>
</feature>
<dbReference type="InterPro" id="IPR024455">
    <property type="entry name" value="Phage_capsid"/>
</dbReference>
<dbReference type="NCBIfam" id="TIGR01554">
    <property type="entry name" value="major_cap_HK97"/>
    <property type="match status" value="1"/>
</dbReference>
<dbReference type="SUPFAM" id="SSF56563">
    <property type="entry name" value="Major capsid protein gp5"/>
    <property type="match status" value="1"/>
</dbReference>
<sequence>MIRLQKYQSDHAEIRESMESIVAAAEADNDGELTEEHEAEFKELQAQLAKVNVKFQREKDLIEAEKSAPVILTAKGNGDNADLRTRVADLKLKAEDDPRRGFKSHREFVMAVIENHGLSAREDVTDERLRVLAVFDKDDKRASGELAFILPEAFTPSNLKAAAGSDEQGVYDDRYGGFTVTPTFLPGMLKLGFEGDPTTGRTQPVPMTTPTVEMTARTDKDHTTSVSGGFTVSRRPETASQTASRMEMEKVTLKATSLFGFAYATLELLTDSPISFAAIIQSGFDDQFAHHMLGEKLRGLGDSEYLGVLSALDTNSQGPTLRVDKENGQAAATVVAENAIKMRSQCWGYGKAIWIANHDTYPQLATMSIAVGTGGALVYQQSIVEDKPDMLLGRPIFYSEYPATLGTVGDLILGNWSEYLDALYQPLQSAESVHVRFDSHEKAFKFWLRNAGAPWWRSALTPNQSTTKLSPFIVLETRS</sequence>
<comment type="subcellular location">
    <subcellularLocation>
        <location evidence="1">Virion</location>
    </subcellularLocation>
</comment>
<name>A0A0F9JEK1_9ZZZZ</name>
<evidence type="ECO:0000256" key="3">
    <source>
        <dbReference type="SAM" id="MobiDB-lite"/>
    </source>
</evidence>
<organism evidence="5">
    <name type="scientific">marine sediment metagenome</name>
    <dbReference type="NCBI Taxonomy" id="412755"/>
    <lineage>
        <taxon>unclassified sequences</taxon>
        <taxon>metagenomes</taxon>
        <taxon>ecological metagenomes</taxon>
    </lineage>
</organism>
<comment type="caution">
    <text evidence="5">The sequence shown here is derived from an EMBL/GenBank/DDBJ whole genome shotgun (WGS) entry which is preliminary data.</text>
</comment>
<dbReference type="AlphaFoldDB" id="A0A0F9JEK1"/>
<accession>A0A0F9JEK1</accession>
<dbReference type="EMBL" id="LAZR01010240">
    <property type="protein sequence ID" value="KKM68048.1"/>
    <property type="molecule type" value="Genomic_DNA"/>
</dbReference>
<protein>
    <recommendedName>
        <fullName evidence="4">Phage capsid-like C-terminal domain-containing protein</fullName>
    </recommendedName>
</protein>
<dbReference type="InterPro" id="IPR054612">
    <property type="entry name" value="Phage_capsid-like_C"/>
</dbReference>
<keyword evidence="2" id="KW-0946">Virion</keyword>
<dbReference type="GO" id="GO:0044423">
    <property type="term" value="C:virion component"/>
    <property type="evidence" value="ECO:0007669"/>
    <property type="project" value="UniProtKB-KW"/>
</dbReference>
<evidence type="ECO:0000256" key="1">
    <source>
        <dbReference type="ARBA" id="ARBA00004328"/>
    </source>
</evidence>
<dbReference type="Pfam" id="PF05065">
    <property type="entry name" value="Phage_capsid"/>
    <property type="match status" value="1"/>
</dbReference>
<gene>
    <name evidence="5" type="ORF">LCGC14_1464830</name>
</gene>